<organism evidence="2 3">
    <name type="scientific">Microbulbifer marinus</name>
    <dbReference type="NCBI Taxonomy" id="658218"/>
    <lineage>
        <taxon>Bacteria</taxon>
        <taxon>Pseudomonadati</taxon>
        <taxon>Pseudomonadota</taxon>
        <taxon>Gammaproteobacteria</taxon>
        <taxon>Cellvibrionales</taxon>
        <taxon>Microbulbiferaceae</taxon>
        <taxon>Microbulbifer</taxon>
    </lineage>
</organism>
<keyword evidence="1" id="KW-0472">Membrane</keyword>
<evidence type="ECO:0008006" key="4">
    <source>
        <dbReference type="Google" id="ProtNLM"/>
    </source>
</evidence>
<feature type="transmembrane region" description="Helical" evidence="1">
    <location>
        <begin position="170"/>
        <end position="191"/>
    </location>
</feature>
<dbReference type="STRING" id="658218.SAMN05216562_1976"/>
<dbReference type="EMBL" id="FNQO01000002">
    <property type="protein sequence ID" value="SEA14841.1"/>
    <property type="molecule type" value="Genomic_DNA"/>
</dbReference>
<dbReference type="Proteomes" id="UP000198658">
    <property type="component" value="Unassembled WGS sequence"/>
</dbReference>
<feature type="transmembrane region" description="Helical" evidence="1">
    <location>
        <begin position="127"/>
        <end position="146"/>
    </location>
</feature>
<sequence length="196" mass="22098">MDTDIYRAPEAELQTDADALQQEFYVVSKRKFLVLFFATFSIYSVYWFYRHWSQYKRASGESMMPVMRAIFSIFFTHALFRTIQSRIEESGKSHKWSPALMATIYVVAAIVGSIADRIAASSEQFSAVDLIGLATFPVTAWVLYAAQKAANIACGDPEGEENANFTAPNFLWIVLGVLFWIFFGIGIYDLLVGLPV</sequence>
<reference evidence="3" key="1">
    <citation type="submission" date="2016-10" db="EMBL/GenBank/DDBJ databases">
        <authorList>
            <person name="Varghese N."/>
            <person name="Submissions S."/>
        </authorList>
    </citation>
    <scope>NUCLEOTIDE SEQUENCE [LARGE SCALE GENOMIC DNA]</scope>
    <source>
        <strain evidence="3">CGMCC 1.10657</strain>
    </source>
</reference>
<protein>
    <recommendedName>
        <fullName evidence="4">DUF4234 domain-containing protein</fullName>
    </recommendedName>
</protein>
<feature type="transmembrane region" description="Helical" evidence="1">
    <location>
        <begin position="96"/>
        <end position="115"/>
    </location>
</feature>
<evidence type="ECO:0000256" key="1">
    <source>
        <dbReference type="SAM" id="Phobius"/>
    </source>
</evidence>
<feature type="transmembrane region" description="Helical" evidence="1">
    <location>
        <begin position="32"/>
        <end position="49"/>
    </location>
</feature>
<keyword evidence="1" id="KW-1133">Transmembrane helix</keyword>
<keyword evidence="3" id="KW-1185">Reference proteome</keyword>
<evidence type="ECO:0000313" key="3">
    <source>
        <dbReference type="Proteomes" id="UP000198658"/>
    </source>
</evidence>
<evidence type="ECO:0000313" key="2">
    <source>
        <dbReference type="EMBL" id="SEA14841.1"/>
    </source>
</evidence>
<gene>
    <name evidence="2" type="ORF">SAMN05216562_1976</name>
</gene>
<dbReference type="AlphaFoldDB" id="A0A1H3YUG6"/>
<dbReference type="RefSeq" id="WP_091387731.1">
    <property type="nucleotide sequence ID" value="NZ_FNQO01000002.1"/>
</dbReference>
<proteinExistence type="predicted"/>
<feature type="transmembrane region" description="Helical" evidence="1">
    <location>
        <begin position="65"/>
        <end position="84"/>
    </location>
</feature>
<accession>A0A1H3YUG6</accession>
<name>A0A1H3YUG6_9GAMM</name>
<keyword evidence="1" id="KW-0812">Transmembrane</keyword>
<dbReference type="OrthoDB" id="8750132at2"/>